<dbReference type="EMBL" id="LR743508">
    <property type="protein sequence ID" value="CAA2109529.1"/>
    <property type="molecule type" value="Genomic_DNA"/>
</dbReference>
<evidence type="ECO:0000259" key="5">
    <source>
        <dbReference type="PROSITE" id="PS50931"/>
    </source>
</evidence>
<dbReference type="RefSeq" id="WP_339093481.1">
    <property type="nucleotide sequence ID" value="NZ_LR743508.1"/>
</dbReference>
<organism evidence="6">
    <name type="scientific">Variovorax paradoxus</name>
    <dbReference type="NCBI Taxonomy" id="34073"/>
    <lineage>
        <taxon>Bacteria</taxon>
        <taxon>Pseudomonadati</taxon>
        <taxon>Pseudomonadota</taxon>
        <taxon>Betaproteobacteria</taxon>
        <taxon>Burkholderiales</taxon>
        <taxon>Comamonadaceae</taxon>
        <taxon>Variovorax</taxon>
    </lineage>
</organism>
<keyword evidence="2" id="KW-0805">Transcription regulation</keyword>
<name>A0A679JFK6_VARPD</name>
<feature type="domain" description="HTH lysR-type" evidence="5">
    <location>
        <begin position="19"/>
        <end position="76"/>
    </location>
</feature>
<dbReference type="InterPro" id="IPR005119">
    <property type="entry name" value="LysR_subst-bd"/>
</dbReference>
<dbReference type="PANTHER" id="PTHR30419:SF8">
    <property type="entry name" value="NITROGEN ASSIMILATION TRANSCRIPTIONAL ACTIVATOR-RELATED"/>
    <property type="match status" value="1"/>
</dbReference>
<dbReference type="InterPro" id="IPR036390">
    <property type="entry name" value="WH_DNA-bd_sf"/>
</dbReference>
<dbReference type="InterPro" id="IPR000847">
    <property type="entry name" value="LysR_HTH_N"/>
</dbReference>
<evidence type="ECO:0000256" key="1">
    <source>
        <dbReference type="ARBA" id="ARBA00009437"/>
    </source>
</evidence>
<evidence type="ECO:0000256" key="4">
    <source>
        <dbReference type="ARBA" id="ARBA00023163"/>
    </source>
</evidence>
<sequence>MSSFRDPAEMLHQALLSRLRLRQLALLQRIDRHRTLGRVAAEMRVSQPAVTKALKEVEEVFGSAIFLRTSRGLVPTPSGEAVLAYAKRALAELEATAQVLSSYEAGRGGRVRIGLTQQVPQKFISALLDHLLHRTPRVAAMVREGTTDELVGLLLAGELDCAIGRSYDGDATGLVQEAFYEQEPCLVVSARSARRLSRGPLDWAGLAKLDWILPPLNTPMRRTYNAVFVGAGVQPPVPMLESTSIRTLETALRDEPNAISILSRDVVDDMEAKGHWRALPYRLGWNLPPVSFLTTSAMQGSLMVRELKEVAVKAAGEMKKQRSQARSAP</sequence>
<dbReference type="InterPro" id="IPR050950">
    <property type="entry name" value="HTH-type_LysR_regulators"/>
</dbReference>
<dbReference type="GO" id="GO:0003700">
    <property type="term" value="F:DNA-binding transcription factor activity"/>
    <property type="evidence" value="ECO:0007669"/>
    <property type="project" value="InterPro"/>
</dbReference>
<gene>
    <name evidence="6" type="primary">gbpR_4</name>
    <name evidence="6" type="ORF">VVAX_05800</name>
</gene>
<evidence type="ECO:0000313" key="6">
    <source>
        <dbReference type="EMBL" id="CAA2109529.1"/>
    </source>
</evidence>
<reference evidence="6" key="1">
    <citation type="submission" date="2019-12" db="EMBL/GenBank/DDBJ databases">
        <authorList>
            <person name="Cremers G."/>
        </authorList>
    </citation>
    <scope>NUCLEOTIDE SEQUENCE</scope>
    <source>
        <strain evidence="6">Vvax</strain>
    </source>
</reference>
<dbReference type="PROSITE" id="PS50931">
    <property type="entry name" value="HTH_LYSR"/>
    <property type="match status" value="1"/>
</dbReference>
<protein>
    <submittedName>
        <fullName evidence="6">HTH-type transcriptional regulator GbpR</fullName>
    </submittedName>
</protein>
<dbReference type="Pfam" id="PF03466">
    <property type="entry name" value="LysR_substrate"/>
    <property type="match status" value="1"/>
</dbReference>
<evidence type="ECO:0000256" key="2">
    <source>
        <dbReference type="ARBA" id="ARBA00023015"/>
    </source>
</evidence>
<comment type="similarity">
    <text evidence="1">Belongs to the LysR transcriptional regulatory family.</text>
</comment>
<accession>A0A679JFK6</accession>
<dbReference type="Gene3D" id="1.10.10.10">
    <property type="entry name" value="Winged helix-like DNA-binding domain superfamily/Winged helix DNA-binding domain"/>
    <property type="match status" value="1"/>
</dbReference>
<dbReference type="SUPFAM" id="SSF53850">
    <property type="entry name" value="Periplasmic binding protein-like II"/>
    <property type="match status" value="1"/>
</dbReference>
<proteinExistence type="inferred from homology"/>
<dbReference type="SUPFAM" id="SSF46785">
    <property type="entry name" value="Winged helix' DNA-binding domain"/>
    <property type="match status" value="1"/>
</dbReference>
<keyword evidence="4" id="KW-0804">Transcription</keyword>
<dbReference type="Gene3D" id="3.40.190.290">
    <property type="match status" value="1"/>
</dbReference>
<keyword evidence="3" id="KW-0238">DNA-binding</keyword>
<dbReference type="GO" id="GO:0003677">
    <property type="term" value="F:DNA binding"/>
    <property type="evidence" value="ECO:0007669"/>
    <property type="project" value="UniProtKB-KW"/>
</dbReference>
<dbReference type="InterPro" id="IPR036388">
    <property type="entry name" value="WH-like_DNA-bd_sf"/>
</dbReference>
<dbReference type="PANTHER" id="PTHR30419">
    <property type="entry name" value="HTH-TYPE TRANSCRIPTIONAL REGULATOR YBHD"/>
    <property type="match status" value="1"/>
</dbReference>
<dbReference type="GO" id="GO:0005829">
    <property type="term" value="C:cytosol"/>
    <property type="evidence" value="ECO:0007669"/>
    <property type="project" value="TreeGrafter"/>
</dbReference>
<dbReference type="Pfam" id="PF00126">
    <property type="entry name" value="HTH_1"/>
    <property type="match status" value="1"/>
</dbReference>
<evidence type="ECO:0000256" key="3">
    <source>
        <dbReference type="ARBA" id="ARBA00023125"/>
    </source>
</evidence>
<dbReference type="AlphaFoldDB" id="A0A679JFK6"/>